<dbReference type="STRING" id="337451.A0A443NKH3"/>
<dbReference type="Gene3D" id="1.25.10.10">
    <property type="entry name" value="Leucine-rich Repeat Variant"/>
    <property type="match status" value="1"/>
</dbReference>
<evidence type="ECO:0000256" key="4">
    <source>
        <dbReference type="SAM" id="MobiDB-lite"/>
    </source>
</evidence>
<comment type="similarity">
    <text evidence="1">Belongs to the WD repeat RAPTOR family.</text>
</comment>
<evidence type="ECO:0000256" key="1">
    <source>
        <dbReference type="ARBA" id="ARBA00009257"/>
    </source>
</evidence>
<sequence>MGDLMVSRFSQSVSVLNHLHDYSGHEDGDSGGNAGGGVRRREPEGTISSSSSSVTTTTTTTTSMAYLHQTVVLCELRHDAFEECMPSGPSVGMVSKWRPKDRMKTGCVALVLCLNISVDPPDVIKISPCARMECWIDPFSMAVPKALDTIGKTLHAQYERWQPRARYKLQLDPTVDEVKKLCSTCRKYAKTERVLFHYNGHGVPKPTANGEIWVFNKSYTQYIPLSVSELDSWLQTPSIYVFDCSAAGMIVNAFTERQEWNASMKDCILLAACEAHETLPQSAEFPADVFTACLTTPIKMALRWFCSRSLLSDSLDPKDIDRIPGRQNDRKTLLGELNWIFTAVTDTIAWNVLPHDLFQRLFRQDLLVASLFRNFLLAERIMRAANCSPVSFPVLPSTHQHHMWDAWDMAAEICLSQLQSLFDNPNAEFQPSPFFTEQLIAFEVWLDHGSEHKKPPEQLPIVLQVLLSQSHRFRALILLGRFLDMGPWAVDLALSVGIFPYVLKLLQTTATDLTQILVFIWTKILALDKVDLVKDNGHKYFIKFLDSVGAYPEQRGMAAFVLAVIVDGYQQGQEACIQAGLIHVCLKHLENANPHDTRDTHDTQAEPLLLQWLCLCLGKLWEDFPEAQMIGLQADAPLIYSNLLFEPQPEVRASAVFALGTLLDCGFDSFRDGLGGEQDYDDDKKNMAEMIIVKSLLKLVSDGSPLVRAEVAVVLNTINGIRYVPIGGEAWIGKPSLETESVSCYDDPEATPLYQAWLKTKIPPEARDLVAKKRKRKDLKGAFEGSLITNRMFEIEGETMNPLLAAKDVEIERLRATTTSFSLSNRRSRLALARFAFGHNKNLKTLAAAYWKPQPNSLLNSLPSLANIRSSSGGYSSTSQYIQPGSAIPSQIGPVLRVGSDSTGVGQDGRVSTSSPLASSGIMHGSPLSDGSSQHSDSGELSRDGTSNGVINFTRPRSLDTALYYKCIMAMYTLAKDPSPRIASLGRRVLSIIGVEQVVTKALRPNTGSVRQGESMSASPGPNFPGLARSSSWLDMNAGHLPLTFRTPPVSPPRQSFLTGMRRVYSLEFRPHQLNSPDSGLADPLLGSGGPSAVLERSFLPQSIIYNWSCAHFSRPLLGATDDNEEMLARREERERFALDRIVKCQHSSVSKLNNQIASWDTKFEMGTKAALLQPFSPVVIASDDCERIRIWNYEEATLVNSFDNHDFPDRGISKLCLLNELDDSLLLIASSDGSVRIWKDYSAKGEQKLVTAFSSITGHIPSVRGVNAVVDWQQQSGYLYASGERSSIMIWDLDKEQLASCIPSPSDCSISTLSASQVHGGQFAAGFADGSVRLFDIRTPERPVCTRPHNRAERVVGIGFQPGLDPGKIVSASQAGDIQFLDIRNDTNAYLTIEAHRGSLTALAVHRHAPVIASGSAKQNIKVFSLDGEQLSFIRYYPTFMAQRIGSVSCLAFHPYRVLLAAGCADACVSIYVDDSSQAR</sequence>
<dbReference type="SUPFAM" id="SSF50978">
    <property type="entry name" value="WD40 repeat-like"/>
    <property type="match status" value="1"/>
</dbReference>
<evidence type="ECO:0000256" key="3">
    <source>
        <dbReference type="ARBA" id="ARBA00022737"/>
    </source>
</evidence>
<feature type="compositionally biased region" description="Polar residues" evidence="4">
    <location>
        <begin position="900"/>
        <end position="918"/>
    </location>
</feature>
<dbReference type="Proteomes" id="UP000283530">
    <property type="component" value="Unassembled WGS sequence"/>
</dbReference>
<dbReference type="GO" id="GO:0031931">
    <property type="term" value="C:TORC1 complex"/>
    <property type="evidence" value="ECO:0007669"/>
    <property type="project" value="InterPro"/>
</dbReference>
<dbReference type="InterPro" id="IPR015943">
    <property type="entry name" value="WD40/YVTN_repeat-like_dom_sf"/>
</dbReference>
<evidence type="ECO:0000313" key="6">
    <source>
        <dbReference type="EMBL" id="RWR79004.1"/>
    </source>
</evidence>
<dbReference type="SMART" id="SM01302">
    <property type="entry name" value="Raptor_N"/>
    <property type="match status" value="1"/>
</dbReference>
<feature type="region of interest" description="Disordered" evidence="4">
    <location>
        <begin position="898"/>
        <end position="952"/>
    </location>
</feature>
<evidence type="ECO:0000313" key="7">
    <source>
        <dbReference type="Proteomes" id="UP000283530"/>
    </source>
</evidence>
<dbReference type="InterPro" id="IPR016024">
    <property type="entry name" value="ARM-type_fold"/>
</dbReference>
<dbReference type="SMART" id="SM00320">
    <property type="entry name" value="WD40"/>
    <property type="match status" value="6"/>
</dbReference>
<dbReference type="InterPro" id="IPR001680">
    <property type="entry name" value="WD40_rpt"/>
</dbReference>
<dbReference type="FunFam" id="1.25.10.10:FF:000145">
    <property type="entry name" value="Regulatory-associated protein of TOR 1"/>
    <property type="match status" value="1"/>
</dbReference>
<dbReference type="EMBL" id="QPKB01000003">
    <property type="protein sequence ID" value="RWR79004.1"/>
    <property type="molecule type" value="Genomic_DNA"/>
</dbReference>
<organism evidence="6 7">
    <name type="scientific">Cinnamomum micranthum f. kanehirae</name>
    <dbReference type="NCBI Taxonomy" id="337451"/>
    <lineage>
        <taxon>Eukaryota</taxon>
        <taxon>Viridiplantae</taxon>
        <taxon>Streptophyta</taxon>
        <taxon>Embryophyta</taxon>
        <taxon>Tracheophyta</taxon>
        <taxon>Spermatophyta</taxon>
        <taxon>Magnoliopsida</taxon>
        <taxon>Magnoliidae</taxon>
        <taxon>Laurales</taxon>
        <taxon>Lauraceae</taxon>
        <taxon>Cinnamomum</taxon>
    </lineage>
</organism>
<dbReference type="GO" id="GO:0010506">
    <property type="term" value="P:regulation of autophagy"/>
    <property type="evidence" value="ECO:0007669"/>
    <property type="project" value="TreeGrafter"/>
</dbReference>
<reference evidence="6 7" key="1">
    <citation type="journal article" date="2019" name="Nat. Plants">
        <title>Stout camphor tree genome fills gaps in understanding of flowering plant genome evolution.</title>
        <authorList>
            <person name="Chaw S.M."/>
            <person name="Liu Y.C."/>
            <person name="Wu Y.W."/>
            <person name="Wang H.Y."/>
            <person name="Lin C.I."/>
            <person name="Wu C.S."/>
            <person name="Ke H.M."/>
            <person name="Chang L.Y."/>
            <person name="Hsu C.Y."/>
            <person name="Yang H.T."/>
            <person name="Sudianto E."/>
            <person name="Hsu M.H."/>
            <person name="Wu K.P."/>
            <person name="Wang L.N."/>
            <person name="Leebens-Mack J.H."/>
            <person name="Tsai I.J."/>
        </authorList>
    </citation>
    <scope>NUCLEOTIDE SEQUENCE [LARGE SCALE GENOMIC DNA]</scope>
    <source>
        <strain evidence="7">cv. Chaw 1501</strain>
        <tissue evidence="6">Young leaves</tissue>
    </source>
</reference>
<dbReference type="Pfam" id="PF14538">
    <property type="entry name" value="Raptor_N"/>
    <property type="match status" value="1"/>
</dbReference>
<feature type="region of interest" description="Disordered" evidence="4">
    <location>
        <begin position="20"/>
        <end position="58"/>
    </location>
</feature>
<evidence type="ECO:0000259" key="5">
    <source>
        <dbReference type="SMART" id="SM01302"/>
    </source>
</evidence>
<dbReference type="Pfam" id="PF00400">
    <property type="entry name" value="WD40"/>
    <property type="match status" value="2"/>
</dbReference>
<dbReference type="PANTHER" id="PTHR12848:SF16">
    <property type="entry name" value="REGULATORY-ASSOCIATED PROTEIN OF MTOR"/>
    <property type="match status" value="1"/>
</dbReference>
<dbReference type="Gene3D" id="2.130.10.10">
    <property type="entry name" value="YVTN repeat-like/Quinoprotein amine dehydrogenase"/>
    <property type="match status" value="1"/>
</dbReference>
<keyword evidence="7" id="KW-1185">Reference proteome</keyword>
<gene>
    <name evidence="6" type="ORF">CKAN_00755900</name>
</gene>
<dbReference type="InterPro" id="IPR036322">
    <property type="entry name" value="WD40_repeat_dom_sf"/>
</dbReference>
<keyword evidence="2" id="KW-0853">WD repeat</keyword>
<evidence type="ECO:0000256" key="2">
    <source>
        <dbReference type="ARBA" id="ARBA00022574"/>
    </source>
</evidence>
<accession>A0A443NKH3</accession>
<protein>
    <submittedName>
        <fullName evidence="6">WD40 repeat</fullName>
    </submittedName>
</protein>
<dbReference type="InterPro" id="IPR004083">
    <property type="entry name" value="Raptor"/>
</dbReference>
<comment type="caution">
    <text evidence="6">The sequence shown here is derived from an EMBL/GenBank/DDBJ whole genome shotgun (WGS) entry which is preliminary data.</text>
</comment>
<dbReference type="GO" id="GO:0009267">
    <property type="term" value="P:cellular response to starvation"/>
    <property type="evidence" value="ECO:0007669"/>
    <property type="project" value="TreeGrafter"/>
</dbReference>
<feature type="domain" description="Raptor N-terminal CASPase-like" evidence="5">
    <location>
        <begin position="102"/>
        <end position="255"/>
    </location>
</feature>
<keyword evidence="3" id="KW-0677">Repeat</keyword>
<dbReference type="OrthoDB" id="10262360at2759"/>
<dbReference type="GO" id="GO:0030674">
    <property type="term" value="F:protein-macromolecule adaptor activity"/>
    <property type="evidence" value="ECO:0007669"/>
    <property type="project" value="TreeGrafter"/>
</dbReference>
<dbReference type="GO" id="GO:0071230">
    <property type="term" value="P:cellular response to amino acid stimulus"/>
    <property type="evidence" value="ECO:0007669"/>
    <property type="project" value="TreeGrafter"/>
</dbReference>
<proteinExistence type="inferred from homology"/>
<dbReference type="SUPFAM" id="SSF48371">
    <property type="entry name" value="ARM repeat"/>
    <property type="match status" value="1"/>
</dbReference>
<dbReference type="GO" id="GO:0005737">
    <property type="term" value="C:cytoplasm"/>
    <property type="evidence" value="ECO:0007669"/>
    <property type="project" value="TreeGrafter"/>
</dbReference>
<dbReference type="GO" id="GO:0031929">
    <property type="term" value="P:TOR signaling"/>
    <property type="evidence" value="ECO:0007669"/>
    <property type="project" value="InterPro"/>
</dbReference>
<dbReference type="PANTHER" id="PTHR12848">
    <property type="entry name" value="REGULATORY-ASSOCIATED PROTEIN OF MTOR"/>
    <property type="match status" value="1"/>
</dbReference>
<dbReference type="PRINTS" id="PR01547">
    <property type="entry name" value="YEAST176DUF"/>
</dbReference>
<dbReference type="InterPro" id="IPR011989">
    <property type="entry name" value="ARM-like"/>
</dbReference>
<dbReference type="GO" id="GO:0030307">
    <property type="term" value="P:positive regulation of cell growth"/>
    <property type="evidence" value="ECO:0007669"/>
    <property type="project" value="TreeGrafter"/>
</dbReference>
<name>A0A443NKH3_9MAGN</name>
<dbReference type="InterPro" id="IPR029347">
    <property type="entry name" value="Raptor_N"/>
</dbReference>
<feature type="compositionally biased region" description="Low complexity" evidence="4">
    <location>
        <begin position="46"/>
        <end position="58"/>
    </location>
</feature>